<reference evidence="2" key="1">
    <citation type="submission" date="2019-09" db="EMBL/GenBank/DDBJ databases">
        <title>Draft genome information of white flower Hibiscus syriacus.</title>
        <authorList>
            <person name="Kim Y.-M."/>
        </authorList>
    </citation>
    <scope>NUCLEOTIDE SEQUENCE [LARGE SCALE GENOMIC DNA]</scope>
    <source>
        <strain evidence="2">YM2019G1</strain>
    </source>
</reference>
<sequence>MTGKLKDNSNSSRRQPSPETWCKPAEKPQLVSPEAGVRYGKAASALELAQAFSKPFSDHERDNQHVGQKVLPGHAPMPFSRLMVHSKASEMATKV</sequence>
<organism evidence="2 3">
    <name type="scientific">Hibiscus syriacus</name>
    <name type="common">Rose of Sharon</name>
    <dbReference type="NCBI Taxonomy" id="106335"/>
    <lineage>
        <taxon>Eukaryota</taxon>
        <taxon>Viridiplantae</taxon>
        <taxon>Streptophyta</taxon>
        <taxon>Embryophyta</taxon>
        <taxon>Tracheophyta</taxon>
        <taxon>Spermatophyta</taxon>
        <taxon>Magnoliopsida</taxon>
        <taxon>eudicotyledons</taxon>
        <taxon>Gunneridae</taxon>
        <taxon>Pentapetalae</taxon>
        <taxon>rosids</taxon>
        <taxon>malvids</taxon>
        <taxon>Malvales</taxon>
        <taxon>Malvaceae</taxon>
        <taxon>Malvoideae</taxon>
        <taxon>Hibiscus</taxon>
    </lineage>
</organism>
<feature type="region of interest" description="Disordered" evidence="1">
    <location>
        <begin position="1"/>
        <end position="28"/>
    </location>
</feature>
<accession>A0A6A2XZS3</accession>
<protein>
    <submittedName>
        <fullName evidence="2">BTB/POZ domain-containing protein</fullName>
    </submittedName>
</protein>
<evidence type="ECO:0000256" key="1">
    <source>
        <dbReference type="SAM" id="MobiDB-lite"/>
    </source>
</evidence>
<keyword evidence="3" id="KW-1185">Reference proteome</keyword>
<proteinExistence type="predicted"/>
<feature type="region of interest" description="Disordered" evidence="1">
    <location>
        <begin position="55"/>
        <end position="77"/>
    </location>
</feature>
<gene>
    <name evidence="2" type="ORF">F3Y22_tig00112762pilonHSYRG00098</name>
</gene>
<comment type="caution">
    <text evidence="2">The sequence shown here is derived from an EMBL/GenBank/DDBJ whole genome shotgun (WGS) entry which is preliminary data.</text>
</comment>
<evidence type="ECO:0000313" key="2">
    <source>
        <dbReference type="EMBL" id="KAE8664489.1"/>
    </source>
</evidence>
<feature type="compositionally biased region" description="Polar residues" evidence="1">
    <location>
        <begin position="8"/>
        <end position="18"/>
    </location>
</feature>
<name>A0A6A2XZS3_HIBSY</name>
<dbReference type="AlphaFoldDB" id="A0A6A2XZS3"/>
<evidence type="ECO:0000313" key="3">
    <source>
        <dbReference type="Proteomes" id="UP000436088"/>
    </source>
</evidence>
<dbReference type="Proteomes" id="UP000436088">
    <property type="component" value="Unassembled WGS sequence"/>
</dbReference>
<dbReference type="EMBL" id="VEPZ02001648">
    <property type="protein sequence ID" value="KAE8664489.1"/>
    <property type="molecule type" value="Genomic_DNA"/>
</dbReference>